<proteinExistence type="predicted"/>
<evidence type="ECO:0000313" key="1">
    <source>
        <dbReference type="EMBL" id="KAK7929096.1"/>
    </source>
</evidence>
<reference evidence="2" key="1">
    <citation type="submission" date="2024-04" db="EMBL/GenBank/DDBJ databases">
        <title>Salinicola lusitanus LLJ914,a marine bacterium isolated from the Okinawa Trough.</title>
        <authorList>
            <person name="Li J."/>
        </authorList>
    </citation>
    <scope>NUCLEOTIDE SEQUENCE [LARGE SCALE GENOMIC DNA]</scope>
</reference>
<name>A0AAW0PTB4_9GOBI</name>
<keyword evidence="2" id="KW-1185">Reference proteome</keyword>
<sequence>MSQDSIENIKVKWAARVPSEVDQEDHFLAEGLVLVVMKNIMVPLMAQDPERWHWRVTDSKDVAEMGNLDVVLMMALELKWGHMRILDLIKGALWKGQDPIEGGLEHQGLIEARNIGVQWISQDIPWENMEHQILIEALWMDQDIVEGDLEGW</sequence>
<gene>
    <name evidence="1" type="ORF">WMY93_005491</name>
</gene>
<accession>A0AAW0PTB4</accession>
<dbReference type="AlphaFoldDB" id="A0AAW0PTB4"/>
<organism evidence="1 2">
    <name type="scientific">Mugilogobius chulae</name>
    <name type="common">yellowstripe goby</name>
    <dbReference type="NCBI Taxonomy" id="88201"/>
    <lineage>
        <taxon>Eukaryota</taxon>
        <taxon>Metazoa</taxon>
        <taxon>Chordata</taxon>
        <taxon>Craniata</taxon>
        <taxon>Vertebrata</taxon>
        <taxon>Euteleostomi</taxon>
        <taxon>Actinopterygii</taxon>
        <taxon>Neopterygii</taxon>
        <taxon>Teleostei</taxon>
        <taxon>Neoteleostei</taxon>
        <taxon>Acanthomorphata</taxon>
        <taxon>Gobiaria</taxon>
        <taxon>Gobiiformes</taxon>
        <taxon>Gobioidei</taxon>
        <taxon>Gobiidae</taxon>
        <taxon>Gobionellinae</taxon>
        <taxon>Mugilogobius</taxon>
    </lineage>
</organism>
<dbReference type="Proteomes" id="UP001460270">
    <property type="component" value="Unassembled WGS sequence"/>
</dbReference>
<evidence type="ECO:0000313" key="2">
    <source>
        <dbReference type="Proteomes" id="UP001460270"/>
    </source>
</evidence>
<protein>
    <submittedName>
        <fullName evidence="1">Uncharacterized protein</fullName>
    </submittedName>
</protein>
<dbReference type="EMBL" id="JBBPFD010000004">
    <property type="protein sequence ID" value="KAK7929096.1"/>
    <property type="molecule type" value="Genomic_DNA"/>
</dbReference>
<comment type="caution">
    <text evidence="1">The sequence shown here is derived from an EMBL/GenBank/DDBJ whole genome shotgun (WGS) entry which is preliminary data.</text>
</comment>